<evidence type="ECO:0000313" key="2">
    <source>
        <dbReference type="Proteomes" id="UP000789860"/>
    </source>
</evidence>
<name>A0ACA9KTB0_9GLOM</name>
<accession>A0ACA9KTB0</accession>
<comment type="caution">
    <text evidence="1">The sequence shown here is derived from an EMBL/GenBank/DDBJ whole genome shotgun (WGS) entry which is preliminary data.</text>
</comment>
<reference evidence="1" key="1">
    <citation type="submission" date="2021-06" db="EMBL/GenBank/DDBJ databases">
        <authorList>
            <person name="Kallberg Y."/>
            <person name="Tangrot J."/>
            <person name="Rosling A."/>
        </authorList>
    </citation>
    <scope>NUCLEOTIDE SEQUENCE</scope>
    <source>
        <strain evidence="1">AU212A</strain>
    </source>
</reference>
<gene>
    <name evidence="1" type="ORF">SCALOS_LOCUS2744</name>
</gene>
<keyword evidence="2" id="KW-1185">Reference proteome</keyword>
<proteinExistence type="predicted"/>
<dbReference type="EMBL" id="CAJVPM010002586">
    <property type="protein sequence ID" value="CAG8488922.1"/>
    <property type="molecule type" value="Genomic_DNA"/>
</dbReference>
<dbReference type="Proteomes" id="UP000789860">
    <property type="component" value="Unassembled WGS sequence"/>
</dbReference>
<organism evidence="1 2">
    <name type="scientific">Scutellospora calospora</name>
    <dbReference type="NCBI Taxonomy" id="85575"/>
    <lineage>
        <taxon>Eukaryota</taxon>
        <taxon>Fungi</taxon>
        <taxon>Fungi incertae sedis</taxon>
        <taxon>Mucoromycota</taxon>
        <taxon>Glomeromycotina</taxon>
        <taxon>Glomeromycetes</taxon>
        <taxon>Diversisporales</taxon>
        <taxon>Gigasporaceae</taxon>
        <taxon>Scutellospora</taxon>
    </lineage>
</organism>
<evidence type="ECO:0000313" key="1">
    <source>
        <dbReference type="EMBL" id="CAG8488922.1"/>
    </source>
</evidence>
<sequence length="375" mass="43511">MSNNEQESLEFELAQALFTTGTSFSFLENPYVIKFFQHIHPTFKLPNRKKLSNELLNKVYDKVTIESNIQISQAQSLSMISDAINIEKFSAVIIDTANVMKAAWHIIEEKYLTIACFGCASHTLNLLIKDILKINSIKTVVDNATKLVKYFKKYLQAMGTHLECFQSFQKTRIALEQILIDLRIHETIDSSLRIYILYDEFWENLNLIAKESKIYNIEPIRYNAFTTYTNQKFGQEKSVELFIKIWESWPNSSLKQLAIKILTIPTSSAVAERNFSTFGFIHNKLHNHLIETIINHNNETNQKITSNCEEIDNEDKEVENMIYEEEISEGIEEMIKQIYSSDIDIDNNNSLILNLDNNDNILWNQDTEINSIIIL</sequence>
<protein>
    <submittedName>
        <fullName evidence="1">3554_t:CDS:1</fullName>
    </submittedName>
</protein>